<name>A0A9P5PXN4_9AGAR</name>
<dbReference type="Pfam" id="PF00026">
    <property type="entry name" value="Asp"/>
    <property type="match status" value="1"/>
</dbReference>
<proteinExistence type="inferred from homology"/>
<dbReference type="InterPro" id="IPR001461">
    <property type="entry name" value="Aspartic_peptidase_A1"/>
</dbReference>
<evidence type="ECO:0000313" key="3">
    <source>
        <dbReference type="EMBL" id="KAF9071798.1"/>
    </source>
</evidence>
<dbReference type="PANTHER" id="PTHR47966">
    <property type="entry name" value="BETA-SITE APP-CLEAVING ENZYME, ISOFORM A-RELATED"/>
    <property type="match status" value="1"/>
</dbReference>
<dbReference type="Proteomes" id="UP000772434">
    <property type="component" value="Unassembled WGS sequence"/>
</dbReference>
<dbReference type="InterPro" id="IPR021109">
    <property type="entry name" value="Peptidase_aspartic_dom_sf"/>
</dbReference>
<evidence type="ECO:0000313" key="4">
    <source>
        <dbReference type="Proteomes" id="UP000772434"/>
    </source>
</evidence>
<dbReference type="InterPro" id="IPR033121">
    <property type="entry name" value="PEPTIDASE_A1"/>
</dbReference>
<dbReference type="PRINTS" id="PR00792">
    <property type="entry name" value="PEPSIN"/>
</dbReference>
<keyword evidence="4" id="KW-1185">Reference proteome</keyword>
<evidence type="ECO:0000259" key="2">
    <source>
        <dbReference type="PROSITE" id="PS51767"/>
    </source>
</evidence>
<protein>
    <submittedName>
        <fullName evidence="3">Aspartic peptidase domain-containing protein</fullName>
    </submittedName>
</protein>
<dbReference type="GO" id="GO:0006508">
    <property type="term" value="P:proteolysis"/>
    <property type="evidence" value="ECO:0007669"/>
    <property type="project" value="InterPro"/>
</dbReference>
<dbReference type="SUPFAM" id="SSF50630">
    <property type="entry name" value="Acid proteases"/>
    <property type="match status" value="1"/>
</dbReference>
<reference evidence="3" key="1">
    <citation type="submission" date="2020-11" db="EMBL/GenBank/DDBJ databases">
        <authorList>
            <consortium name="DOE Joint Genome Institute"/>
            <person name="Ahrendt S."/>
            <person name="Riley R."/>
            <person name="Andreopoulos W."/>
            <person name="Labutti K."/>
            <person name="Pangilinan J."/>
            <person name="Ruiz-Duenas F.J."/>
            <person name="Barrasa J.M."/>
            <person name="Sanchez-Garcia M."/>
            <person name="Camarero S."/>
            <person name="Miyauchi S."/>
            <person name="Serrano A."/>
            <person name="Linde D."/>
            <person name="Babiker R."/>
            <person name="Drula E."/>
            <person name="Ayuso-Fernandez I."/>
            <person name="Pacheco R."/>
            <person name="Padilla G."/>
            <person name="Ferreira P."/>
            <person name="Barriuso J."/>
            <person name="Kellner H."/>
            <person name="Castanera R."/>
            <person name="Alfaro M."/>
            <person name="Ramirez L."/>
            <person name="Pisabarro A.G."/>
            <person name="Kuo A."/>
            <person name="Tritt A."/>
            <person name="Lipzen A."/>
            <person name="He G."/>
            <person name="Yan M."/>
            <person name="Ng V."/>
            <person name="Cullen D."/>
            <person name="Martin F."/>
            <person name="Rosso M.-N."/>
            <person name="Henrissat B."/>
            <person name="Hibbett D."/>
            <person name="Martinez A.T."/>
            <person name="Grigoriev I.V."/>
        </authorList>
    </citation>
    <scope>NUCLEOTIDE SEQUENCE</scope>
    <source>
        <strain evidence="3">AH 40177</strain>
    </source>
</reference>
<dbReference type="CDD" id="cd05471">
    <property type="entry name" value="pepsin_like"/>
    <property type="match status" value="1"/>
</dbReference>
<sequence length="308" mass="31355">MGNFSVSSQTFVLGTVLSDNVVLAPVTGIMGLAFQSLSVTQSTPFWQELVNSGALTSPEMGVWLAREGNEANDVSLPLIDGESDTPGGVFTLGGTNSTLFSGDIEFLNLQGTPSYWLLQIETLTAQSQTISLGSSQLAAIDTGTTLIGGPTDAVQNFYATIEGSASAGGGMFTFPCSTTINATLSFGGTTWSINPSDLNLGTVSRNSPDCVGGIFDVSLGTNIPPGAQIPSWIVGDVFLKNVYTVFRGTTSNSGTPAIGFAQLSSTAGGSGTAPGNVGSTQSSGGSRTWVPSLLSGLILAVVSLLALS</sequence>
<feature type="domain" description="Peptidase A1" evidence="2">
    <location>
        <begin position="1"/>
        <end position="261"/>
    </location>
</feature>
<dbReference type="OrthoDB" id="771136at2759"/>
<dbReference type="EMBL" id="JADNRY010000029">
    <property type="protein sequence ID" value="KAF9071798.1"/>
    <property type="molecule type" value="Genomic_DNA"/>
</dbReference>
<dbReference type="Gene3D" id="2.40.70.10">
    <property type="entry name" value="Acid Proteases"/>
    <property type="match status" value="2"/>
</dbReference>
<evidence type="ECO:0000256" key="1">
    <source>
        <dbReference type="ARBA" id="ARBA00007447"/>
    </source>
</evidence>
<comment type="similarity">
    <text evidence="1">Belongs to the peptidase A1 family.</text>
</comment>
<comment type="caution">
    <text evidence="3">The sequence shown here is derived from an EMBL/GenBank/DDBJ whole genome shotgun (WGS) entry which is preliminary data.</text>
</comment>
<dbReference type="GO" id="GO:0004190">
    <property type="term" value="F:aspartic-type endopeptidase activity"/>
    <property type="evidence" value="ECO:0007669"/>
    <property type="project" value="InterPro"/>
</dbReference>
<gene>
    <name evidence="3" type="ORF">BDP27DRAFT_1321377</name>
</gene>
<dbReference type="AlphaFoldDB" id="A0A9P5PXN4"/>
<dbReference type="InterPro" id="IPR034164">
    <property type="entry name" value="Pepsin-like_dom"/>
</dbReference>
<organism evidence="3 4">
    <name type="scientific">Rhodocollybia butyracea</name>
    <dbReference type="NCBI Taxonomy" id="206335"/>
    <lineage>
        <taxon>Eukaryota</taxon>
        <taxon>Fungi</taxon>
        <taxon>Dikarya</taxon>
        <taxon>Basidiomycota</taxon>
        <taxon>Agaricomycotina</taxon>
        <taxon>Agaricomycetes</taxon>
        <taxon>Agaricomycetidae</taxon>
        <taxon>Agaricales</taxon>
        <taxon>Marasmiineae</taxon>
        <taxon>Omphalotaceae</taxon>
        <taxon>Rhodocollybia</taxon>
    </lineage>
</organism>
<dbReference type="PROSITE" id="PS51767">
    <property type="entry name" value="PEPTIDASE_A1"/>
    <property type="match status" value="1"/>
</dbReference>
<dbReference type="PANTHER" id="PTHR47966:SF57">
    <property type="entry name" value="PEPTIDASE A1 DOMAIN-CONTAINING PROTEIN"/>
    <property type="match status" value="1"/>
</dbReference>
<accession>A0A9P5PXN4</accession>